<dbReference type="OrthoDB" id="2666939at2"/>
<name>A0A4V2G6D2_9GAMM</name>
<evidence type="ECO:0000313" key="2">
    <source>
        <dbReference type="Proteomes" id="UP000292423"/>
    </source>
</evidence>
<dbReference type="Proteomes" id="UP000292423">
    <property type="component" value="Unassembled WGS sequence"/>
</dbReference>
<proteinExistence type="predicted"/>
<comment type="caution">
    <text evidence="1">The sequence shown here is derived from an EMBL/GenBank/DDBJ whole genome shotgun (WGS) entry which is preliminary data.</text>
</comment>
<dbReference type="EMBL" id="SHKX01000001">
    <property type="protein sequence ID" value="RZU48266.1"/>
    <property type="molecule type" value="Genomic_DNA"/>
</dbReference>
<keyword evidence="2" id="KW-1185">Reference proteome</keyword>
<protein>
    <recommendedName>
        <fullName evidence="3">Intein</fullName>
    </recommendedName>
</protein>
<dbReference type="RefSeq" id="WP_130410363.1">
    <property type="nucleotide sequence ID" value="NZ_SHKX01000001.1"/>
</dbReference>
<dbReference type="Gene3D" id="2.170.16.10">
    <property type="entry name" value="Hedgehog/Intein (Hint) domain"/>
    <property type="match status" value="1"/>
</dbReference>
<evidence type="ECO:0000313" key="1">
    <source>
        <dbReference type="EMBL" id="RZU48266.1"/>
    </source>
</evidence>
<gene>
    <name evidence="1" type="ORF">EV700_0057</name>
</gene>
<dbReference type="SUPFAM" id="SSF51294">
    <property type="entry name" value="Hedgehog/intein (Hint) domain"/>
    <property type="match status" value="1"/>
</dbReference>
<organism evidence="1 2">
    <name type="scientific">Fluviicoccus keumensis</name>
    <dbReference type="NCBI Taxonomy" id="1435465"/>
    <lineage>
        <taxon>Bacteria</taxon>
        <taxon>Pseudomonadati</taxon>
        <taxon>Pseudomonadota</taxon>
        <taxon>Gammaproteobacteria</taxon>
        <taxon>Moraxellales</taxon>
        <taxon>Moraxellaceae</taxon>
        <taxon>Fluviicoccus</taxon>
    </lineage>
</organism>
<dbReference type="InterPro" id="IPR036844">
    <property type="entry name" value="Hint_dom_sf"/>
</dbReference>
<dbReference type="AlphaFoldDB" id="A0A4V2G6D2"/>
<accession>A0A4V2G6D2</accession>
<reference evidence="1 2" key="1">
    <citation type="submission" date="2019-02" db="EMBL/GenBank/DDBJ databases">
        <title>Genomic Encyclopedia of Type Strains, Phase IV (KMG-IV): sequencing the most valuable type-strain genomes for metagenomic binning, comparative biology and taxonomic classification.</title>
        <authorList>
            <person name="Goeker M."/>
        </authorList>
    </citation>
    <scope>NUCLEOTIDE SEQUENCE [LARGE SCALE GENOMIC DNA]</scope>
    <source>
        <strain evidence="1 2">DSM 105135</strain>
    </source>
</reference>
<evidence type="ECO:0008006" key="3">
    <source>
        <dbReference type="Google" id="ProtNLM"/>
    </source>
</evidence>
<sequence length="250" mass="28542">MSHQTIDESGFVAGTLVHTDKGLVPIEQIKVGDWVLSKHDNGQGEQAYKRVVNTFKSDMKLSIFRIGFWLKDDPSFPSLFCTDNHQFWLDGLGWTKLHDFPKYEEVSGNVLRGFLGDRIIVNSNPWPPLRKTEVEDIAICSHDFQWDECAGYSLMVDFRQGRPILVGGTDGSWSELSKVKNVSHSEEIKYLPSLDSDDPEAHFYLNAMGDDWTRAEEELGNVYKTHVCNLEVEDYHTYYVGKAGIWVRSC</sequence>